<dbReference type="EMBL" id="DF157651">
    <property type="protein sequence ID" value="GAB69715.1"/>
    <property type="molecule type" value="Genomic_DNA"/>
</dbReference>
<feature type="transmembrane region" description="Helical" evidence="2">
    <location>
        <begin position="328"/>
        <end position="348"/>
    </location>
</feature>
<feature type="region of interest" description="Disordered" evidence="1">
    <location>
        <begin position="217"/>
        <end position="272"/>
    </location>
</feature>
<gene>
    <name evidence="3" type="ORF">PCYB_004640</name>
</gene>
<accession>K6V314</accession>
<dbReference type="GeneID" id="14696257"/>
<dbReference type="VEuPathDB" id="PlasmoDB:PCYB_004640"/>
<proteinExistence type="predicted"/>
<evidence type="ECO:0000313" key="4">
    <source>
        <dbReference type="Proteomes" id="UP000006319"/>
    </source>
</evidence>
<dbReference type="Proteomes" id="UP000006319">
    <property type="component" value="Unassembled WGS sequence"/>
</dbReference>
<evidence type="ECO:0000313" key="3">
    <source>
        <dbReference type="EMBL" id="GAB69715.1"/>
    </source>
</evidence>
<evidence type="ECO:0000256" key="2">
    <source>
        <dbReference type="SAM" id="Phobius"/>
    </source>
</evidence>
<name>K6V314_PLACD</name>
<keyword evidence="4" id="KW-1185">Reference proteome</keyword>
<keyword evidence="2" id="KW-1133">Transmembrane helix</keyword>
<keyword evidence="2" id="KW-0812">Transmembrane</keyword>
<dbReference type="RefSeq" id="XP_004227933.1">
    <property type="nucleotide sequence ID" value="XM_004227885.1"/>
</dbReference>
<sequence>MPLSEENNWEKRLPNLPAYQKYKKLDEVDIKSYNNDKCDKLANSDEGDKKLCKQILKNLSILKDKQDKEQKDGCFYFQYWFHEQIRGKYYNGNVRNSKYSIANKLFNLVEKDISSYDINQACNGYIMGTPVIWKEEKDLHDYFENFESIKCKDSDRDECQKYVKYVTYIDDIYVRKYDDCCYNGQLYSHCILPIKCDDKYDTEKLVDELKKQLQEIDKKKAGTDASAQEEERAKQEEQNHKKVEEPATEAEQRLKDEAVSGRGEQTVRGEPGALQPETLGISLIDSPEHAVNAGTTYNSGISSDTGHEFLEGVPSTLESVSNKVDSNFIRNSTMAVGVLGTIFFLLYYNMVTTYSILRNENRVY</sequence>
<dbReference type="OrthoDB" id="388616at2759"/>
<dbReference type="InterPro" id="IPR008780">
    <property type="entry name" value="Plasmodium_Vir"/>
</dbReference>
<organism evidence="3 4">
    <name type="scientific">Plasmodium cynomolgi (strain B)</name>
    <dbReference type="NCBI Taxonomy" id="1120755"/>
    <lineage>
        <taxon>Eukaryota</taxon>
        <taxon>Sar</taxon>
        <taxon>Alveolata</taxon>
        <taxon>Apicomplexa</taxon>
        <taxon>Aconoidasida</taxon>
        <taxon>Haemosporida</taxon>
        <taxon>Plasmodiidae</taxon>
        <taxon>Plasmodium</taxon>
        <taxon>Plasmodium (Plasmodium)</taxon>
    </lineage>
</organism>
<protein>
    <submittedName>
        <fullName evidence="3">CYIR protein</fullName>
    </submittedName>
</protein>
<dbReference type="PhylomeDB" id="K6V314"/>
<dbReference type="OMA" id="KSRCEAY"/>
<reference evidence="3 4" key="1">
    <citation type="journal article" date="2012" name="Nat. Genet.">
        <title>Plasmodium cynomolgi genome sequences provide insight into Plasmodium vivax and the monkey malaria clade.</title>
        <authorList>
            <person name="Tachibana S."/>
            <person name="Sullivan S.A."/>
            <person name="Kawai S."/>
            <person name="Nakamura S."/>
            <person name="Kim H.R."/>
            <person name="Goto N."/>
            <person name="Arisue N."/>
            <person name="Palacpac N.M.Q."/>
            <person name="Honma H."/>
            <person name="Yagi M."/>
            <person name="Tougan T."/>
            <person name="Katakai Y."/>
            <person name="Kaneko O."/>
            <person name="Mita T."/>
            <person name="Kita K."/>
            <person name="Yasutomi Y."/>
            <person name="Sutton P.L."/>
            <person name="Shakhbatyan R."/>
            <person name="Horii T."/>
            <person name="Yasunaga T."/>
            <person name="Barnwell J.W."/>
            <person name="Escalante A.A."/>
            <person name="Carlton J.M."/>
            <person name="Tanabe K."/>
        </authorList>
    </citation>
    <scope>NUCLEOTIDE SEQUENCE [LARGE SCALE GENOMIC DNA]</scope>
    <source>
        <strain evidence="3 4">B</strain>
    </source>
</reference>
<dbReference type="Pfam" id="PF05795">
    <property type="entry name" value="Plasmodium_Vir"/>
    <property type="match status" value="1"/>
</dbReference>
<dbReference type="AlphaFoldDB" id="K6V314"/>
<feature type="compositionally biased region" description="Basic and acidic residues" evidence="1">
    <location>
        <begin position="229"/>
        <end position="259"/>
    </location>
</feature>
<dbReference type="KEGG" id="pcy:PCYB_004640"/>
<keyword evidence="2" id="KW-0472">Membrane</keyword>
<evidence type="ECO:0000256" key="1">
    <source>
        <dbReference type="SAM" id="MobiDB-lite"/>
    </source>
</evidence>